<comment type="caution">
    <text evidence="3">The sequence shown here is derived from an EMBL/GenBank/DDBJ whole genome shotgun (WGS) entry which is preliminary data.</text>
</comment>
<feature type="signal peptide" evidence="2">
    <location>
        <begin position="1"/>
        <end position="21"/>
    </location>
</feature>
<protein>
    <submittedName>
        <fullName evidence="3">DUF4856 domain-containing protein</fullName>
    </submittedName>
</protein>
<dbReference type="PROSITE" id="PS51257">
    <property type="entry name" value="PROKAR_LIPOPROTEIN"/>
    <property type="match status" value="1"/>
</dbReference>
<proteinExistence type="predicted"/>
<dbReference type="GO" id="GO:0016020">
    <property type="term" value="C:membrane"/>
    <property type="evidence" value="ECO:0007669"/>
    <property type="project" value="InterPro"/>
</dbReference>
<feature type="compositionally biased region" description="Low complexity" evidence="1">
    <location>
        <begin position="25"/>
        <end position="35"/>
    </location>
</feature>
<feature type="region of interest" description="Disordered" evidence="1">
    <location>
        <begin position="25"/>
        <end position="45"/>
    </location>
</feature>
<dbReference type="InterPro" id="IPR032331">
    <property type="entry name" value="DUF4856"/>
</dbReference>
<feature type="chain" id="PRO_5017789448" evidence="2">
    <location>
        <begin position="22"/>
        <end position="589"/>
    </location>
</feature>
<reference evidence="3 4" key="1">
    <citation type="submission" date="2018-08" db="EMBL/GenBank/DDBJ databases">
        <title>Thalassotalea euphylliae genome.</title>
        <authorList>
            <person name="Summers S."/>
            <person name="Rice S.A."/>
            <person name="Freckelton M.L."/>
            <person name="Nedved B.T."/>
            <person name="Hadfield M.G."/>
        </authorList>
    </citation>
    <scope>NUCLEOTIDE SEQUENCE [LARGE SCALE GENOMIC DNA]</scope>
    <source>
        <strain evidence="3 4">H2</strain>
    </source>
</reference>
<dbReference type="Pfam" id="PF16148">
    <property type="entry name" value="DUF4856"/>
    <property type="match status" value="1"/>
</dbReference>
<dbReference type="Gene3D" id="2.60.40.60">
    <property type="entry name" value="Cadherins"/>
    <property type="match status" value="1"/>
</dbReference>
<organism evidence="3 4">
    <name type="scientific">Thalassotalea euphylliae</name>
    <dbReference type="NCBI Taxonomy" id="1655234"/>
    <lineage>
        <taxon>Bacteria</taxon>
        <taxon>Pseudomonadati</taxon>
        <taxon>Pseudomonadota</taxon>
        <taxon>Gammaproteobacteria</taxon>
        <taxon>Alteromonadales</taxon>
        <taxon>Colwelliaceae</taxon>
        <taxon>Thalassotalea</taxon>
    </lineage>
</organism>
<sequence>MSKMKKSLITTAILASLTLSACGGSSGGSDDTGPVTPTPTPNTAPTDIAIDNNTVDENAAGAVVGKLSATDAEGGAMTFTVDSDVFAIDGDELKLADGVAANYEQAMSMAVNVTVSDADGATFSKELTINVNDLLDTYKFNSKFVDGESSVSYTGQTARHALIAEFNHYISNTLKDELDDGTLTSRQDVMDVLNKFFRTTELQYDNFPITFTNAKEKFLTDISGSHKNLVGKLAGNDEKGQHKLWNDGDFEGWGAKGSTTPEGLVDIFFGQLADNAEAHINGTIRQAATGEDITDIYLNTNGTDLKQLIQKFLLVGITYSQATDDYLGNEVVDAAGNDIDGSKGLLTDNVSAVSGKSYSTLEHQFDEGFGYFGATVDYLEYSDNEISGKIDADAGDREEYNGKHDTDGDGEISLKSEFLFGQSVNAGKRDRATAGNTNPTDFTKQAMEAFLAGREIINANSGMALTDEQMAELLTHRDAAVDAWERAIVATVVHYINDTRADLDKLGTADFNYTDLAKHWSEMKGFALGIQFNPYSKISDADFTRLHELMQDAPVLDAANVEAYKADLLAARDIIQAAMSFDAENVANW</sequence>
<accession>A0A3E0UKY0</accession>
<evidence type="ECO:0000313" key="3">
    <source>
        <dbReference type="EMBL" id="REL37510.1"/>
    </source>
</evidence>
<dbReference type="AlphaFoldDB" id="A0A3E0UKY0"/>
<keyword evidence="2" id="KW-0732">Signal</keyword>
<evidence type="ECO:0000313" key="4">
    <source>
        <dbReference type="Proteomes" id="UP000256999"/>
    </source>
</evidence>
<dbReference type="EMBL" id="QUOV01000001">
    <property type="protein sequence ID" value="REL37510.1"/>
    <property type="molecule type" value="Genomic_DNA"/>
</dbReference>
<dbReference type="SUPFAM" id="SSF49313">
    <property type="entry name" value="Cadherin-like"/>
    <property type="match status" value="1"/>
</dbReference>
<dbReference type="InterPro" id="IPR015919">
    <property type="entry name" value="Cadherin-like_sf"/>
</dbReference>
<evidence type="ECO:0000256" key="1">
    <source>
        <dbReference type="SAM" id="MobiDB-lite"/>
    </source>
</evidence>
<gene>
    <name evidence="3" type="ORF">DXX92_17565</name>
</gene>
<dbReference type="Proteomes" id="UP000256999">
    <property type="component" value="Unassembled WGS sequence"/>
</dbReference>
<name>A0A3E0UKY0_9GAMM</name>
<evidence type="ECO:0000256" key="2">
    <source>
        <dbReference type="SAM" id="SignalP"/>
    </source>
</evidence>
<dbReference type="GO" id="GO:0005509">
    <property type="term" value="F:calcium ion binding"/>
    <property type="evidence" value="ECO:0007669"/>
    <property type="project" value="InterPro"/>
</dbReference>
<dbReference type="OrthoDB" id="5498726at2"/>